<dbReference type="InterPro" id="IPR036259">
    <property type="entry name" value="MFS_trans_sf"/>
</dbReference>
<keyword evidence="2" id="KW-0813">Transport</keyword>
<dbReference type="InterPro" id="IPR011701">
    <property type="entry name" value="MFS"/>
</dbReference>
<dbReference type="InterPro" id="IPR020846">
    <property type="entry name" value="MFS_dom"/>
</dbReference>
<dbReference type="PANTHER" id="PTHR43124">
    <property type="entry name" value="PURINE EFFLUX PUMP PBUE"/>
    <property type="match status" value="1"/>
</dbReference>
<gene>
    <name evidence="9" type="ORF">AM231_09270</name>
</gene>
<accession>A0A0M1P5K0</accession>
<evidence type="ECO:0000256" key="3">
    <source>
        <dbReference type="ARBA" id="ARBA00022475"/>
    </source>
</evidence>
<keyword evidence="5 7" id="KW-1133">Transmembrane helix</keyword>
<evidence type="ECO:0000256" key="6">
    <source>
        <dbReference type="ARBA" id="ARBA00023136"/>
    </source>
</evidence>
<name>A0A0M1P5K0_9BACL</name>
<keyword evidence="3" id="KW-1003">Cell membrane</keyword>
<feature type="transmembrane region" description="Helical" evidence="7">
    <location>
        <begin position="41"/>
        <end position="65"/>
    </location>
</feature>
<dbReference type="CDD" id="cd17324">
    <property type="entry name" value="MFS_NepI_like"/>
    <property type="match status" value="1"/>
</dbReference>
<dbReference type="GO" id="GO:0022857">
    <property type="term" value="F:transmembrane transporter activity"/>
    <property type="evidence" value="ECO:0007669"/>
    <property type="project" value="InterPro"/>
</dbReference>
<dbReference type="AlphaFoldDB" id="A0A0M1P5K0"/>
<sequence>MKSTWKVYVLALISFLVGTSNYVISGILDRIAETLGTSVATAGQLITVYSLAYAVVTPILMALTAKMDRRKLLLYSLGLFIAANLLTYTLSGFGLFIAARIITAIGAGVVTVNALSIAAKIAPPGKQASAIANVTMGITASLIIGVPLGRMVASAFGWKAVFLAIAIVGVISMLVIAAVFPRMQGDKPVPLINQFALLKKPQVLVALAITFFWLGGYSLAYTYITPFLLEVTHVNESLISAALFVFGIASLIGSKVGGYSTDKRGIKYTLVSGMVLHVISLILLSLVGQSAIAVFAILILWSFAAWSSAPAQQFNLVSLVPESSGVMLSLNSSMMQLAMAVGAGMGGLIVNRVSLASITWFGVLGVLIAIIAVFVLFSMVSRYSAGQSADKKLQT</sequence>
<dbReference type="Pfam" id="PF07690">
    <property type="entry name" value="MFS_1"/>
    <property type="match status" value="1"/>
</dbReference>
<feature type="domain" description="Major facilitator superfamily (MFS) profile" evidence="8">
    <location>
        <begin position="6"/>
        <end position="383"/>
    </location>
</feature>
<keyword evidence="10" id="KW-1185">Reference proteome</keyword>
<comment type="caution">
    <text evidence="9">The sequence shown here is derived from an EMBL/GenBank/DDBJ whole genome shotgun (WGS) entry which is preliminary data.</text>
</comment>
<feature type="transmembrane region" description="Helical" evidence="7">
    <location>
        <begin position="326"/>
        <end position="350"/>
    </location>
</feature>
<keyword evidence="6 7" id="KW-0472">Membrane</keyword>
<dbReference type="EMBL" id="LIUT01000001">
    <property type="protein sequence ID" value="KOR89314.1"/>
    <property type="molecule type" value="Genomic_DNA"/>
</dbReference>
<feature type="transmembrane region" description="Helical" evidence="7">
    <location>
        <begin position="160"/>
        <end position="181"/>
    </location>
</feature>
<dbReference type="GO" id="GO:0005886">
    <property type="term" value="C:plasma membrane"/>
    <property type="evidence" value="ECO:0007669"/>
    <property type="project" value="UniProtKB-SubCell"/>
</dbReference>
<feature type="transmembrane region" description="Helical" evidence="7">
    <location>
        <begin position="202"/>
        <end position="224"/>
    </location>
</feature>
<comment type="subcellular location">
    <subcellularLocation>
        <location evidence="1">Cell membrane</location>
        <topology evidence="1">Multi-pass membrane protein</topology>
    </subcellularLocation>
</comment>
<dbReference type="InterPro" id="IPR001958">
    <property type="entry name" value="Tet-R_TetA/multi-R_MdtG-like"/>
</dbReference>
<feature type="transmembrane region" description="Helical" evidence="7">
    <location>
        <begin position="236"/>
        <end position="254"/>
    </location>
</feature>
<dbReference type="InterPro" id="IPR050189">
    <property type="entry name" value="MFS_Efflux_Transporters"/>
</dbReference>
<evidence type="ECO:0000313" key="10">
    <source>
        <dbReference type="Proteomes" id="UP000036932"/>
    </source>
</evidence>
<evidence type="ECO:0000256" key="2">
    <source>
        <dbReference type="ARBA" id="ARBA00022448"/>
    </source>
</evidence>
<keyword evidence="4 7" id="KW-0812">Transmembrane</keyword>
<dbReference type="PRINTS" id="PR01035">
    <property type="entry name" value="TCRTETA"/>
</dbReference>
<feature type="transmembrane region" description="Helical" evidence="7">
    <location>
        <begin position="97"/>
        <end position="118"/>
    </location>
</feature>
<evidence type="ECO:0000256" key="7">
    <source>
        <dbReference type="SAM" id="Phobius"/>
    </source>
</evidence>
<evidence type="ECO:0000313" key="9">
    <source>
        <dbReference type="EMBL" id="KOR89314.1"/>
    </source>
</evidence>
<dbReference type="SUPFAM" id="SSF103473">
    <property type="entry name" value="MFS general substrate transporter"/>
    <property type="match status" value="1"/>
</dbReference>
<proteinExistence type="predicted"/>
<dbReference type="PROSITE" id="PS50850">
    <property type="entry name" value="MFS"/>
    <property type="match status" value="1"/>
</dbReference>
<dbReference type="Proteomes" id="UP000036932">
    <property type="component" value="Unassembled WGS sequence"/>
</dbReference>
<evidence type="ECO:0000259" key="8">
    <source>
        <dbReference type="PROSITE" id="PS50850"/>
    </source>
</evidence>
<dbReference type="RefSeq" id="WP_054402367.1">
    <property type="nucleotide sequence ID" value="NZ_LIUT01000001.1"/>
</dbReference>
<feature type="transmembrane region" description="Helical" evidence="7">
    <location>
        <begin position="130"/>
        <end position="148"/>
    </location>
</feature>
<feature type="transmembrane region" description="Helical" evidence="7">
    <location>
        <begin position="357"/>
        <end position="380"/>
    </location>
</feature>
<protein>
    <submittedName>
        <fullName evidence="9">MFS transporter</fullName>
    </submittedName>
</protein>
<dbReference type="PATRIC" id="fig|1705565.3.peg.3826"/>
<evidence type="ECO:0000256" key="4">
    <source>
        <dbReference type="ARBA" id="ARBA00022692"/>
    </source>
</evidence>
<dbReference type="OrthoDB" id="337363at2"/>
<feature type="transmembrane region" description="Helical" evidence="7">
    <location>
        <begin position="275"/>
        <end position="306"/>
    </location>
</feature>
<organism evidence="9 10">
    <name type="scientific">Paenibacillus solani</name>
    <dbReference type="NCBI Taxonomy" id="1705565"/>
    <lineage>
        <taxon>Bacteria</taxon>
        <taxon>Bacillati</taxon>
        <taxon>Bacillota</taxon>
        <taxon>Bacilli</taxon>
        <taxon>Bacillales</taxon>
        <taxon>Paenibacillaceae</taxon>
        <taxon>Paenibacillus</taxon>
    </lineage>
</organism>
<dbReference type="Gene3D" id="1.20.1250.20">
    <property type="entry name" value="MFS general substrate transporter like domains"/>
    <property type="match status" value="1"/>
</dbReference>
<feature type="transmembrane region" description="Helical" evidence="7">
    <location>
        <begin position="72"/>
        <end position="91"/>
    </location>
</feature>
<evidence type="ECO:0000256" key="5">
    <source>
        <dbReference type="ARBA" id="ARBA00022989"/>
    </source>
</evidence>
<evidence type="ECO:0000256" key="1">
    <source>
        <dbReference type="ARBA" id="ARBA00004651"/>
    </source>
</evidence>
<dbReference type="PANTHER" id="PTHR43124:SF10">
    <property type="entry name" value="PURINE EFFLUX PUMP PBUE"/>
    <property type="match status" value="1"/>
</dbReference>
<reference evidence="10" key="1">
    <citation type="submission" date="2015-08" db="EMBL/GenBank/DDBJ databases">
        <title>Genome sequencing project for genomic taxonomy and phylogenomics of Bacillus-like bacteria.</title>
        <authorList>
            <person name="Liu B."/>
            <person name="Wang J."/>
            <person name="Zhu Y."/>
            <person name="Liu G."/>
            <person name="Chen Q."/>
            <person name="Chen Z."/>
            <person name="Lan J."/>
            <person name="Che J."/>
            <person name="Ge C."/>
            <person name="Shi H."/>
            <person name="Pan Z."/>
            <person name="Liu X."/>
        </authorList>
    </citation>
    <scope>NUCLEOTIDE SEQUENCE [LARGE SCALE GENOMIC DNA]</scope>
    <source>
        <strain evidence="10">FJAT-22460</strain>
    </source>
</reference>